<feature type="transmembrane region" description="Helical" evidence="7">
    <location>
        <begin position="269"/>
        <end position="288"/>
    </location>
</feature>
<evidence type="ECO:0000256" key="4">
    <source>
        <dbReference type="ARBA" id="ARBA00022692"/>
    </source>
</evidence>
<dbReference type="KEGG" id="chrm:FYK34_00145"/>
<organism evidence="10 11">
    <name type="scientific">Chromobacterium paludis</name>
    <dbReference type="NCBI Taxonomy" id="2605945"/>
    <lineage>
        <taxon>Bacteria</taxon>
        <taxon>Pseudomonadati</taxon>
        <taxon>Pseudomonadota</taxon>
        <taxon>Betaproteobacteria</taxon>
        <taxon>Neisseriales</taxon>
        <taxon>Chromobacteriaceae</taxon>
        <taxon>Chromobacterium</taxon>
    </lineage>
</organism>
<dbReference type="PANTHER" id="PTHR42718">
    <property type="entry name" value="MAJOR FACILITATOR SUPERFAMILY MULTIDRUG TRANSPORTER MFSC"/>
    <property type="match status" value="1"/>
</dbReference>
<dbReference type="Gene3D" id="1.20.1720.10">
    <property type="entry name" value="Multidrug resistance protein D"/>
    <property type="match status" value="1"/>
</dbReference>
<sequence>MPHAKFVLWIANQENQYAIDIGHDIHQTFNEFIYGLTGIDRDIDRFSSNGCALVFLSEECVVSSQEGGAPNAHAARQRRAFSTLAIVQATLIFAITLVAVPLPNIGKEFGLDTAALILVNAAYGLAFSGLLLFGGRLADRFGGKPVFIAGLLVFGGASAAAALSPSFLVLIAMRFLQGVGASMVAPAALSLLRGAFPEPAAFGRAMASWGSVSVLGATAGTVISGVMITWLSWRWMFMVPVAVSVFALLVQGAWLPASPERRGSEGLDLWGAVLATAGISLSSYGLILTGEAGWLSRGVMLPLLVGVALLLAFFMVERRAASPLLPPGFIAPRRLAGLIGVMLAAASMGTVSFLWSLYLQQVRGWTPLSTALGFLPYLLVLIASSRIAAPLTGRLGATRLLQGGLAIGAVGLALLAGLDRHSAYLTDLLPGLIVLPIGTAMMFASSAVIATSDVPPHQSGLAGGVMNTAMELGPTLGMAIFMSVAALRTDAVEGYAWALWAAAVSFVVAALLVGRLARMRGVSEGQLATQKL</sequence>
<feature type="transmembrane region" description="Helical" evidence="7">
    <location>
        <begin position="208"/>
        <end position="231"/>
    </location>
</feature>
<feature type="transmembrane region" description="Helical" evidence="7">
    <location>
        <begin position="146"/>
        <end position="169"/>
    </location>
</feature>
<dbReference type="SUPFAM" id="SSF103473">
    <property type="entry name" value="MFS general substrate transporter"/>
    <property type="match status" value="1"/>
</dbReference>
<name>A0A5C1DP83_9NEIS</name>
<feature type="transmembrane region" description="Helical" evidence="7">
    <location>
        <begin position="335"/>
        <end position="358"/>
    </location>
</feature>
<feature type="transmembrane region" description="Helical" evidence="7">
    <location>
        <begin position="396"/>
        <end position="416"/>
    </location>
</feature>
<dbReference type="GO" id="GO:0005886">
    <property type="term" value="C:plasma membrane"/>
    <property type="evidence" value="ECO:0007669"/>
    <property type="project" value="UniProtKB-SubCell"/>
</dbReference>
<evidence type="ECO:0000256" key="6">
    <source>
        <dbReference type="ARBA" id="ARBA00023136"/>
    </source>
</evidence>
<dbReference type="AlphaFoldDB" id="A0A5C1DP83"/>
<evidence type="ECO:0000313" key="9">
    <source>
        <dbReference type="EMBL" id="QEL54105.1"/>
    </source>
</evidence>
<keyword evidence="2" id="KW-0813">Transport</keyword>
<dbReference type="InterPro" id="IPR020846">
    <property type="entry name" value="MFS_dom"/>
</dbReference>
<dbReference type="PROSITE" id="PS50850">
    <property type="entry name" value="MFS"/>
    <property type="match status" value="1"/>
</dbReference>
<evidence type="ECO:0000256" key="5">
    <source>
        <dbReference type="ARBA" id="ARBA00022989"/>
    </source>
</evidence>
<evidence type="ECO:0000256" key="3">
    <source>
        <dbReference type="ARBA" id="ARBA00022475"/>
    </source>
</evidence>
<evidence type="ECO:0000256" key="2">
    <source>
        <dbReference type="ARBA" id="ARBA00022448"/>
    </source>
</evidence>
<keyword evidence="5 7" id="KW-1133">Transmembrane helix</keyword>
<comment type="subcellular location">
    <subcellularLocation>
        <location evidence="1">Cell membrane</location>
        <topology evidence="1">Multi-pass membrane protein</topology>
    </subcellularLocation>
</comment>
<proteinExistence type="predicted"/>
<dbReference type="EMBL" id="CP043473">
    <property type="protein sequence ID" value="QEL57738.1"/>
    <property type="molecule type" value="Genomic_DNA"/>
</dbReference>
<gene>
    <name evidence="9" type="ORF">FYK34_00145</name>
    <name evidence="10" type="ORF">FYK34_20315</name>
</gene>
<dbReference type="EMBL" id="CP043473">
    <property type="protein sequence ID" value="QEL54105.1"/>
    <property type="molecule type" value="Genomic_DNA"/>
</dbReference>
<dbReference type="InterPro" id="IPR036259">
    <property type="entry name" value="MFS_trans_sf"/>
</dbReference>
<feature type="domain" description="Major facilitator superfamily (MFS) profile" evidence="8">
    <location>
        <begin position="80"/>
        <end position="521"/>
    </location>
</feature>
<protein>
    <submittedName>
        <fullName evidence="10">MFS transporter</fullName>
    </submittedName>
</protein>
<keyword evidence="3" id="KW-1003">Cell membrane</keyword>
<feature type="transmembrane region" description="Helical" evidence="7">
    <location>
        <begin position="114"/>
        <end position="134"/>
    </location>
</feature>
<feature type="transmembrane region" description="Helical" evidence="7">
    <location>
        <begin position="80"/>
        <end position="102"/>
    </location>
</feature>
<keyword evidence="11" id="KW-1185">Reference proteome</keyword>
<dbReference type="InterPro" id="IPR011701">
    <property type="entry name" value="MFS"/>
</dbReference>
<feature type="transmembrane region" description="Helical" evidence="7">
    <location>
        <begin position="237"/>
        <end position="257"/>
    </location>
</feature>
<keyword evidence="4 7" id="KW-0812">Transmembrane</keyword>
<dbReference type="KEGG" id="chrm:FYK34_20315"/>
<dbReference type="Proteomes" id="UP000322079">
    <property type="component" value="Chromosome"/>
</dbReference>
<dbReference type="CDD" id="cd17321">
    <property type="entry name" value="MFS_MMR_MDR_like"/>
    <property type="match status" value="1"/>
</dbReference>
<evidence type="ECO:0000256" key="7">
    <source>
        <dbReference type="SAM" id="Phobius"/>
    </source>
</evidence>
<feature type="transmembrane region" description="Helical" evidence="7">
    <location>
        <begin position="364"/>
        <end position="384"/>
    </location>
</feature>
<evidence type="ECO:0000259" key="8">
    <source>
        <dbReference type="PROSITE" id="PS50850"/>
    </source>
</evidence>
<keyword evidence="6 7" id="KW-0472">Membrane</keyword>
<feature type="transmembrane region" description="Helical" evidence="7">
    <location>
        <begin position="472"/>
        <end position="489"/>
    </location>
</feature>
<feature type="transmembrane region" description="Helical" evidence="7">
    <location>
        <begin position="294"/>
        <end position="314"/>
    </location>
</feature>
<feature type="transmembrane region" description="Helical" evidence="7">
    <location>
        <begin position="428"/>
        <end position="451"/>
    </location>
</feature>
<dbReference type="Gene3D" id="1.20.1250.20">
    <property type="entry name" value="MFS general substrate transporter like domains"/>
    <property type="match status" value="1"/>
</dbReference>
<evidence type="ECO:0000313" key="10">
    <source>
        <dbReference type="EMBL" id="QEL57738.1"/>
    </source>
</evidence>
<dbReference type="Pfam" id="PF07690">
    <property type="entry name" value="MFS_1"/>
    <property type="match status" value="1"/>
</dbReference>
<feature type="transmembrane region" description="Helical" evidence="7">
    <location>
        <begin position="175"/>
        <end position="196"/>
    </location>
</feature>
<reference evidence="10 11" key="1">
    <citation type="submission" date="2019-08" db="EMBL/GenBank/DDBJ databases">
        <title>Chromobacterium paludis, a novel bacterium isolated from a Maryland marsh pond.</title>
        <authorList>
            <person name="Blackburn M.B."/>
            <person name="Gundersen-Rindal D.E."/>
        </authorList>
    </citation>
    <scope>NUCLEOTIDE SEQUENCE [LARGE SCALE GENOMIC DNA]</scope>
    <source>
        <strain evidence="10">257-1</strain>
        <strain evidence="11">IIBBL 257-1</strain>
    </source>
</reference>
<feature type="transmembrane region" description="Helical" evidence="7">
    <location>
        <begin position="495"/>
        <end position="513"/>
    </location>
</feature>
<dbReference type="GO" id="GO:0022857">
    <property type="term" value="F:transmembrane transporter activity"/>
    <property type="evidence" value="ECO:0007669"/>
    <property type="project" value="InterPro"/>
</dbReference>
<evidence type="ECO:0000313" key="11">
    <source>
        <dbReference type="Proteomes" id="UP000322079"/>
    </source>
</evidence>
<accession>A0A5C1DP83</accession>
<dbReference type="PANTHER" id="PTHR42718:SF46">
    <property type="entry name" value="BLR6921 PROTEIN"/>
    <property type="match status" value="1"/>
</dbReference>
<evidence type="ECO:0000256" key="1">
    <source>
        <dbReference type="ARBA" id="ARBA00004651"/>
    </source>
</evidence>